<dbReference type="SMART" id="SM00320">
    <property type="entry name" value="WD40"/>
    <property type="match status" value="3"/>
</dbReference>
<evidence type="ECO:0000313" key="3">
    <source>
        <dbReference type="EMBL" id="CAK0785795.1"/>
    </source>
</evidence>
<evidence type="ECO:0000259" key="2">
    <source>
        <dbReference type="Pfam" id="PF10313"/>
    </source>
</evidence>
<comment type="caution">
    <text evidence="3">The sequence shown here is derived from an EMBL/GenBank/DDBJ whole genome shotgun (WGS) entry which is preliminary data.</text>
</comment>
<proteinExistence type="predicted"/>
<dbReference type="InterPro" id="IPR001680">
    <property type="entry name" value="WD40_rpt"/>
</dbReference>
<dbReference type="InterPro" id="IPR019417">
    <property type="entry name" value="DUF2415"/>
</dbReference>
<gene>
    <name evidence="3" type="ORF">CVIRNUC_009006</name>
</gene>
<dbReference type="Proteomes" id="UP001314263">
    <property type="component" value="Unassembled WGS sequence"/>
</dbReference>
<evidence type="ECO:0000313" key="4">
    <source>
        <dbReference type="Proteomes" id="UP001314263"/>
    </source>
</evidence>
<dbReference type="Pfam" id="PF10313">
    <property type="entry name" value="DUF2415"/>
    <property type="match status" value="1"/>
</dbReference>
<dbReference type="Gene3D" id="2.130.10.10">
    <property type="entry name" value="YVTN repeat-like/Quinoprotein amine dehydrogenase"/>
    <property type="match status" value="2"/>
</dbReference>
<sequence>MEQTLVSPQPKYVLDQANTVQHWQLRDLIHAPDDEDSLFYVHGSKTRRLHTRTNEVETMQSYGIAPTAMTADHGYIAAGAQRGMLMVASTVDGSYVFCGEVGGSVVNALHFGRDPRGKLRLFVSNNDRQLRIFDMPSMRPVEAICCPAPINYAALSPEGDLLACVGDSGETHLFRAAPSGFVEYGSFTEAQDAGMTCAWNPSGTCLASGSQDGTVTIWDPRAHRRVAKLGRRDGEPGLSACRCVKFGNGPADLLAFNEHCSYTHIVDARDFQQEQVIDVDASIGALLGEPCALSGLAFTPSGQRIYVGVEGCEMDIGPHGIAAFDVQMLSRTTFGAAELA</sequence>
<dbReference type="Pfam" id="PF00400">
    <property type="entry name" value="WD40"/>
    <property type="match status" value="1"/>
</dbReference>
<accession>A0AAV1IIE2</accession>
<dbReference type="EMBL" id="CAUYUE010000013">
    <property type="protein sequence ID" value="CAK0785795.1"/>
    <property type="molecule type" value="Genomic_DNA"/>
</dbReference>
<dbReference type="InterPro" id="IPR015943">
    <property type="entry name" value="WD40/YVTN_repeat-like_dom_sf"/>
</dbReference>
<dbReference type="PANTHER" id="PTHR43991:SF9">
    <property type="entry name" value="DUF2415 DOMAIN-CONTAINING PROTEIN"/>
    <property type="match status" value="1"/>
</dbReference>
<dbReference type="PROSITE" id="PS50294">
    <property type="entry name" value="WD_REPEATS_REGION"/>
    <property type="match status" value="1"/>
</dbReference>
<dbReference type="AlphaFoldDB" id="A0AAV1IIE2"/>
<organism evidence="3 4">
    <name type="scientific">Coccomyxa viridis</name>
    <dbReference type="NCBI Taxonomy" id="1274662"/>
    <lineage>
        <taxon>Eukaryota</taxon>
        <taxon>Viridiplantae</taxon>
        <taxon>Chlorophyta</taxon>
        <taxon>core chlorophytes</taxon>
        <taxon>Trebouxiophyceae</taxon>
        <taxon>Trebouxiophyceae incertae sedis</taxon>
        <taxon>Coccomyxaceae</taxon>
        <taxon>Coccomyxa</taxon>
    </lineage>
</organism>
<dbReference type="PANTHER" id="PTHR43991">
    <property type="entry name" value="WD REPEAT PROTEIN (AFU_ORTHOLOGUE AFUA_8G05640)-RELATED"/>
    <property type="match status" value="1"/>
</dbReference>
<dbReference type="SUPFAM" id="SSF50978">
    <property type="entry name" value="WD40 repeat-like"/>
    <property type="match status" value="1"/>
</dbReference>
<feature type="repeat" description="WD" evidence="1">
    <location>
        <begin position="198"/>
        <end position="228"/>
    </location>
</feature>
<feature type="domain" description="DUF2415" evidence="2">
    <location>
        <begin position="240"/>
        <end position="278"/>
    </location>
</feature>
<name>A0AAV1IIE2_9CHLO</name>
<protein>
    <recommendedName>
        <fullName evidence="2">DUF2415 domain-containing protein</fullName>
    </recommendedName>
</protein>
<reference evidence="3 4" key="1">
    <citation type="submission" date="2023-10" db="EMBL/GenBank/DDBJ databases">
        <authorList>
            <person name="Maclean D."/>
            <person name="Macfadyen A."/>
        </authorList>
    </citation>
    <scope>NUCLEOTIDE SEQUENCE [LARGE SCALE GENOMIC DNA]</scope>
</reference>
<dbReference type="PROSITE" id="PS50082">
    <property type="entry name" value="WD_REPEATS_2"/>
    <property type="match status" value="1"/>
</dbReference>
<keyword evidence="4" id="KW-1185">Reference proteome</keyword>
<keyword evidence="1" id="KW-0853">WD repeat</keyword>
<evidence type="ECO:0000256" key="1">
    <source>
        <dbReference type="PROSITE-ProRule" id="PRU00221"/>
    </source>
</evidence>
<dbReference type="InterPro" id="IPR036322">
    <property type="entry name" value="WD40_repeat_dom_sf"/>
</dbReference>